<gene>
    <name evidence="1" type="ORF">LIER_38237</name>
</gene>
<proteinExistence type="predicted"/>
<sequence>MVAITCILGMPEVTTHRKYLRLLTSLGTLKKDFYSSLITRVKPRSRVGNPDYSPRQEKKFLLSQCYKLFPTILCYISCCLYMCATRSILSSQTIGGDPQSKRNQYVGLLGLSYAIQKLMGGSASGTSGCSIWLCSANRHGASLQIRIVNLSVSTRPSIFHKEHSGKIYSKSEIY</sequence>
<protein>
    <submittedName>
        <fullName evidence="1">Uncharacterized protein</fullName>
    </submittedName>
</protein>
<comment type="caution">
    <text evidence="1">The sequence shown here is derived from an EMBL/GenBank/DDBJ whole genome shotgun (WGS) entry which is preliminary data.</text>
</comment>
<keyword evidence="2" id="KW-1185">Reference proteome</keyword>
<accession>A0AAV3PX25</accession>
<reference evidence="1 2" key="1">
    <citation type="submission" date="2024-01" db="EMBL/GenBank/DDBJ databases">
        <title>The complete chloroplast genome sequence of Lithospermum erythrorhizon: insights into the phylogenetic relationship among Boraginaceae species and the maternal lineages of purple gromwells.</title>
        <authorList>
            <person name="Okada T."/>
            <person name="Watanabe K."/>
        </authorList>
    </citation>
    <scope>NUCLEOTIDE SEQUENCE [LARGE SCALE GENOMIC DNA]</scope>
</reference>
<evidence type="ECO:0000313" key="2">
    <source>
        <dbReference type="Proteomes" id="UP001454036"/>
    </source>
</evidence>
<organism evidence="1 2">
    <name type="scientific">Lithospermum erythrorhizon</name>
    <name type="common">Purple gromwell</name>
    <name type="synonym">Lithospermum officinale var. erythrorhizon</name>
    <dbReference type="NCBI Taxonomy" id="34254"/>
    <lineage>
        <taxon>Eukaryota</taxon>
        <taxon>Viridiplantae</taxon>
        <taxon>Streptophyta</taxon>
        <taxon>Embryophyta</taxon>
        <taxon>Tracheophyta</taxon>
        <taxon>Spermatophyta</taxon>
        <taxon>Magnoliopsida</taxon>
        <taxon>eudicotyledons</taxon>
        <taxon>Gunneridae</taxon>
        <taxon>Pentapetalae</taxon>
        <taxon>asterids</taxon>
        <taxon>lamiids</taxon>
        <taxon>Boraginales</taxon>
        <taxon>Boraginaceae</taxon>
        <taxon>Boraginoideae</taxon>
        <taxon>Lithospermeae</taxon>
        <taxon>Lithospermum</taxon>
    </lineage>
</organism>
<dbReference type="EMBL" id="BAABME010019142">
    <property type="protein sequence ID" value="GAA0156220.1"/>
    <property type="molecule type" value="Genomic_DNA"/>
</dbReference>
<dbReference type="AlphaFoldDB" id="A0AAV3PX25"/>
<name>A0AAV3PX25_LITER</name>
<evidence type="ECO:0000313" key="1">
    <source>
        <dbReference type="EMBL" id="GAA0156220.1"/>
    </source>
</evidence>
<dbReference type="Proteomes" id="UP001454036">
    <property type="component" value="Unassembled WGS sequence"/>
</dbReference>